<dbReference type="InterPro" id="IPR011051">
    <property type="entry name" value="RmlC_Cupin_sf"/>
</dbReference>
<reference evidence="1" key="1">
    <citation type="submission" date="2018-06" db="EMBL/GenBank/DDBJ databases">
        <authorList>
            <person name="Zhirakovskaya E."/>
        </authorList>
    </citation>
    <scope>NUCLEOTIDE SEQUENCE</scope>
</reference>
<accession>A0A3B0VP94</accession>
<evidence type="ECO:0000313" key="1">
    <source>
        <dbReference type="EMBL" id="VAW33444.1"/>
    </source>
</evidence>
<dbReference type="CDD" id="cd02230">
    <property type="entry name" value="cupin_HP0902-like"/>
    <property type="match status" value="1"/>
</dbReference>
<gene>
    <name evidence="1" type="ORF">MNBD_CHLOROFLEXI01-3594</name>
</gene>
<protein>
    <recommendedName>
        <fullName evidence="2">Cupin 2 conserved barrel domain-containing protein</fullName>
    </recommendedName>
</protein>
<name>A0A3B0VP94_9ZZZZ</name>
<sequence>MFVFDLEQLAKFSEQAPAVQVLARSGHARYILFSLKAGQELKEHTTSSQISVQAISGRLLFSTQAQESELSPGQIILLEAAVPHSVYAETDSVMLLIMTPDPHHHSLEAELFDKIKPMVELN</sequence>
<dbReference type="AlphaFoldDB" id="A0A3B0VP94"/>
<organism evidence="1">
    <name type="scientific">hydrothermal vent metagenome</name>
    <dbReference type="NCBI Taxonomy" id="652676"/>
    <lineage>
        <taxon>unclassified sequences</taxon>
        <taxon>metagenomes</taxon>
        <taxon>ecological metagenomes</taxon>
    </lineage>
</organism>
<dbReference type="EMBL" id="UOEU01000449">
    <property type="protein sequence ID" value="VAW33444.1"/>
    <property type="molecule type" value="Genomic_DNA"/>
</dbReference>
<dbReference type="PANTHER" id="PTHR37694:SF1">
    <property type="entry name" value="SLR8022 PROTEIN"/>
    <property type="match status" value="1"/>
</dbReference>
<evidence type="ECO:0008006" key="2">
    <source>
        <dbReference type="Google" id="ProtNLM"/>
    </source>
</evidence>
<dbReference type="InterPro" id="IPR014710">
    <property type="entry name" value="RmlC-like_jellyroll"/>
</dbReference>
<dbReference type="SUPFAM" id="SSF51182">
    <property type="entry name" value="RmlC-like cupins"/>
    <property type="match status" value="1"/>
</dbReference>
<proteinExistence type="predicted"/>
<dbReference type="Gene3D" id="2.60.120.10">
    <property type="entry name" value="Jelly Rolls"/>
    <property type="match status" value="1"/>
</dbReference>
<dbReference type="PANTHER" id="PTHR37694">
    <property type="entry name" value="SLR8022 PROTEIN"/>
    <property type="match status" value="1"/>
</dbReference>